<dbReference type="GO" id="GO:0047617">
    <property type="term" value="F:fatty acyl-CoA hydrolase activity"/>
    <property type="evidence" value="ECO:0007669"/>
    <property type="project" value="InterPro"/>
</dbReference>
<sequence length="135" mass="14577">MSMVPEGFTRLFRSSPFLDLLGPIYNQRTDKGLVIGLWAEEKHCNARGLVHGGVLSSLADVALGYNSAFAEEPPTPIVTSSLTIDYAGIAKRGDWITLETDVQKVGKSLAFANCYVVVESVRIARASAVFSVVTQ</sequence>
<evidence type="ECO:0000313" key="5">
    <source>
        <dbReference type="Proteomes" id="UP000242418"/>
    </source>
</evidence>
<accession>A0AB37ZBI1</accession>
<dbReference type="CDD" id="cd03443">
    <property type="entry name" value="PaaI_thioesterase"/>
    <property type="match status" value="1"/>
</dbReference>
<dbReference type="InterPro" id="IPR039298">
    <property type="entry name" value="ACOT13"/>
</dbReference>
<dbReference type="Proteomes" id="UP000242418">
    <property type="component" value="Unassembled WGS sequence"/>
</dbReference>
<protein>
    <submittedName>
        <fullName evidence="4">Uncharacterized domain 1-containing protein</fullName>
    </submittedName>
</protein>
<dbReference type="NCBIfam" id="TIGR00369">
    <property type="entry name" value="unchar_dom_1"/>
    <property type="match status" value="1"/>
</dbReference>
<organism evidence="4 5">
    <name type="scientific">Pseudomonas peli</name>
    <dbReference type="NCBI Taxonomy" id="592361"/>
    <lineage>
        <taxon>Bacteria</taxon>
        <taxon>Pseudomonadati</taxon>
        <taxon>Pseudomonadota</taxon>
        <taxon>Gammaproteobacteria</taxon>
        <taxon>Pseudomonadales</taxon>
        <taxon>Pseudomonadaceae</taxon>
        <taxon>Pseudomonas</taxon>
    </lineage>
</organism>
<feature type="domain" description="Thioesterase" evidence="3">
    <location>
        <begin position="48"/>
        <end position="119"/>
    </location>
</feature>
<keyword evidence="2" id="KW-0378">Hydrolase</keyword>
<keyword evidence="5" id="KW-1185">Reference proteome</keyword>
<dbReference type="EMBL" id="FMTL01000003">
    <property type="protein sequence ID" value="SCW79441.1"/>
    <property type="molecule type" value="Genomic_DNA"/>
</dbReference>
<dbReference type="Pfam" id="PF03061">
    <property type="entry name" value="4HBT"/>
    <property type="match status" value="1"/>
</dbReference>
<dbReference type="Gene3D" id="3.10.129.10">
    <property type="entry name" value="Hotdog Thioesterase"/>
    <property type="match status" value="1"/>
</dbReference>
<name>A0AB37ZBI1_9PSED</name>
<comment type="similarity">
    <text evidence="1">Belongs to the thioesterase PaaI family.</text>
</comment>
<evidence type="ECO:0000256" key="1">
    <source>
        <dbReference type="ARBA" id="ARBA00008324"/>
    </source>
</evidence>
<dbReference type="SUPFAM" id="SSF54637">
    <property type="entry name" value="Thioesterase/thiol ester dehydrase-isomerase"/>
    <property type="match status" value="1"/>
</dbReference>
<dbReference type="PANTHER" id="PTHR21660">
    <property type="entry name" value="THIOESTERASE SUPERFAMILY MEMBER-RELATED"/>
    <property type="match status" value="1"/>
</dbReference>
<evidence type="ECO:0000313" key="4">
    <source>
        <dbReference type="EMBL" id="SCW79441.1"/>
    </source>
</evidence>
<dbReference type="AlphaFoldDB" id="A0AB37ZBI1"/>
<reference evidence="4 5" key="1">
    <citation type="submission" date="2016-10" db="EMBL/GenBank/DDBJ databases">
        <authorList>
            <person name="Varghese N."/>
            <person name="Submissions S."/>
        </authorList>
    </citation>
    <scope>NUCLEOTIDE SEQUENCE [LARGE SCALE GENOMIC DNA]</scope>
    <source>
        <strain evidence="4 5">DSM 17833</strain>
    </source>
</reference>
<proteinExistence type="inferred from homology"/>
<comment type="caution">
    <text evidence="4">The sequence shown here is derived from an EMBL/GenBank/DDBJ whole genome shotgun (WGS) entry which is preliminary data.</text>
</comment>
<evidence type="ECO:0000256" key="2">
    <source>
        <dbReference type="ARBA" id="ARBA00022801"/>
    </source>
</evidence>
<dbReference type="InterPro" id="IPR003736">
    <property type="entry name" value="PAAI_dom"/>
</dbReference>
<dbReference type="InterPro" id="IPR006683">
    <property type="entry name" value="Thioestr_dom"/>
</dbReference>
<dbReference type="InterPro" id="IPR029069">
    <property type="entry name" value="HotDog_dom_sf"/>
</dbReference>
<dbReference type="PANTHER" id="PTHR21660:SF1">
    <property type="entry name" value="ACYL-COENZYME A THIOESTERASE 13"/>
    <property type="match status" value="1"/>
</dbReference>
<evidence type="ECO:0000259" key="3">
    <source>
        <dbReference type="Pfam" id="PF03061"/>
    </source>
</evidence>
<gene>
    <name evidence="4" type="ORF">SAMN05216370_3621</name>
</gene>
<dbReference type="RefSeq" id="WP_090255088.1">
    <property type="nucleotide sequence ID" value="NZ_FMTL01000003.1"/>
</dbReference>